<protein>
    <submittedName>
        <fullName evidence="1">BZ3500_MvSof-1268-A1-R1_Chr10-1g02686 protein</fullName>
    </submittedName>
</protein>
<evidence type="ECO:0000313" key="2">
    <source>
        <dbReference type="Proteomes" id="UP000249723"/>
    </source>
</evidence>
<proteinExistence type="predicted"/>
<reference evidence="2" key="1">
    <citation type="submission" date="2016-10" db="EMBL/GenBank/DDBJ databases">
        <authorList>
            <person name="Jeantristanb JTB J.-T."/>
            <person name="Ricardo R."/>
        </authorList>
    </citation>
    <scope>NUCLEOTIDE SEQUENCE [LARGE SCALE GENOMIC DNA]</scope>
</reference>
<dbReference type="AlphaFoldDB" id="A0A2X0L9R3"/>
<sequence length="111" mass="13125">MLRRCVNSCQKLRPQQSIYLLCDVPLAWTRVSGSLCEFARRLWSALSSAPHFDLVAFVRPVVFLSDRRLVELRSLFFHLVWKLSRRNRFSSDPLKPITETALERRFGRQFQ</sequence>
<dbReference type="Proteomes" id="UP000249723">
    <property type="component" value="Unassembled WGS sequence"/>
</dbReference>
<name>A0A2X0L9R3_9BASI</name>
<evidence type="ECO:0000313" key="1">
    <source>
        <dbReference type="EMBL" id="SDA01458.1"/>
    </source>
</evidence>
<organism evidence="1 2">
    <name type="scientific">Microbotryum saponariae</name>
    <dbReference type="NCBI Taxonomy" id="289078"/>
    <lineage>
        <taxon>Eukaryota</taxon>
        <taxon>Fungi</taxon>
        <taxon>Dikarya</taxon>
        <taxon>Basidiomycota</taxon>
        <taxon>Pucciniomycotina</taxon>
        <taxon>Microbotryomycetes</taxon>
        <taxon>Microbotryales</taxon>
        <taxon>Microbotryaceae</taxon>
        <taxon>Microbotryum</taxon>
    </lineage>
</organism>
<dbReference type="EMBL" id="FMWP01000116">
    <property type="protein sequence ID" value="SDA01458.1"/>
    <property type="molecule type" value="Genomic_DNA"/>
</dbReference>
<gene>
    <name evidence="1" type="ORF">BZ3500_MVSOF-1268-A1-R1_CHR10-1G02686</name>
</gene>
<keyword evidence="2" id="KW-1185">Reference proteome</keyword>
<accession>A0A2X0L9R3</accession>